<dbReference type="Gene3D" id="3.40.50.620">
    <property type="entry name" value="HUPs"/>
    <property type="match status" value="1"/>
</dbReference>
<evidence type="ECO:0000313" key="17">
    <source>
        <dbReference type="EMBL" id="RVT43702.1"/>
    </source>
</evidence>
<keyword evidence="10 15" id="KW-0274">FAD</keyword>
<evidence type="ECO:0000256" key="14">
    <source>
        <dbReference type="ARBA" id="ARBA00049494"/>
    </source>
</evidence>
<accession>A0A437JDK5</accession>
<dbReference type="GO" id="GO:0008531">
    <property type="term" value="F:riboflavin kinase activity"/>
    <property type="evidence" value="ECO:0007669"/>
    <property type="project" value="UniProtKB-UniRule"/>
</dbReference>
<evidence type="ECO:0000256" key="7">
    <source>
        <dbReference type="ARBA" id="ARBA00022695"/>
    </source>
</evidence>
<evidence type="ECO:0000259" key="16">
    <source>
        <dbReference type="SMART" id="SM00904"/>
    </source>
</evidence>
<dbReference type="PANTHER" id="PTHR22749:SF6">
    <property type="entry name" value="RIBOFLAVIN KINASE"/>
    <property type="match status" value="1"/>
</dbReference>
<keyword evidence="12" id="KW-0511">Multifunctional enzyme</keyword>
<dbReference type="Pfam" id="PF01687">
    <property type="entry name" value="Flavokinase"/>
    <property type="match status" value="1"/>
</dbReference>
<dbReference type="InterPro" id="IPR015865">
    <property type="entry name" value="Riboflavin_kinase_bac/euk"/>
</dbReference>
<keyword evidence="4 15" id="KW-0285">Flavoprotein</keyword>
<dbReference type="NCBIfam" id="TIGR00083">
    <property type="entry name" value="ribF"/>
    <property type="match status" value="1"/>
</dbReference>
<dbReference type="UniPathway" id="UPA00276">
    <property type="reaction ID" value="UER00406"/>
</dbReference>
<evidence type="ECO:0000313" key="18">
    <source>
        <dbReference type="Proteomes" id="UP000282977"/>
    </source>
</evidence>
<keyword evidence="5 15" id="KW-0288">FMN</keyword>
<evidence type="ECO:0000256" key="8">
    <source>
        <dbReference type="ARBA" id="ARBA00022741"/>
    </source>
</evidence>
<dbReference type="InterPro" id="IPR002606">
    <property type="entry name" value="Riboflavin_kinase_bac"/>
</dbReference>
<comment type="caution">
    <text evidence="17">The sequence shown here is derived from an EMBL/GenBank/DDBJ whole genome shotgun (WGS) entry which is preliminary data.</text>
</comment>
<comment type="pathway">
    <text evidence="3 15">Cofactor biosynthesis; FMN biosynthesis; FMN from riboflavin (ATP route): step 1/1.</text>
</comment>
<dbReference type="GO" id="GO:0005524">
    <property type="term" value="F:ATP binding"/>
    <property type="evidence" value="ECO:0007669"/>
    <property type="project" value="UniProtKB-UniRule"/>
</dbReference>
<evidence type="ECO:0000256" key="3">
    <source>
        <dbReference type="ARBA" id="ARBA00005201"/>
    </source>
</evidence>
<dbReference type="GO" id="GO:0009398">
    <property type="term" value="P:FMN biosynthetic process"/>
    <property type="evidence" value="ECO:0007669"/>
    <property type="project" value="UniProtKB-UniRule"/>
</dbReference>
<keyword evidence="11 15" id="KW-0067">ATP-binding</keyword>
<evidence type="ECO:0000256" key="11">
    <source>
        <dbReference type="ARBA" id="ARBA00022840"/>
    </source>
</evidence>
<evidence type="ECO:0000256" key="5">
    <source>
        <dbReference type="ARBA" id="ARBA00022643"/>
    </source>
</evidence>
<protein>
    <recommendedName>
        <fullName evidence="15">Riboflavin biosynthesis protein</fullName>
    </recommendedName>
    <domain>
        <recommendedName>
            <fullName evidence="15">Riboflavin kinase</fullName>
            <ecNumber evidence="15">2.7.1.26</ecNumber>
        </recommendedName>
        <alternativeName>
            <fullName evidence="15">Flavokinase</fullName>
        </alternativeName>
    </domain>
    <domain>
        <recommendedName>
            <fullName evidence="15">FMN adenylyltransferase</fullName>
            <ecNumber evidence="15">2.7.7.2</ecNumber>
        </recommendedName>
        <alternativeName>
            <fullName evidence="15">FAD pyrophosphorylase</fullName>
        </alternativeName>
        <alternativeName>
            <fullName evidence="15">FAD synthase</fullName>
        </alternativeName>
    </domain>
</protein>
<evidence type="ECO:0000256" key="2">
    <source>
        <dbReference type="ARBA" id="ARBA00004726"/>
    </source>
</evidence>
<comment type="pathway">
    <text evidence="2 15">Cofactor biosynthesis; FAD biosynthesis; FAD from FMN: step 1/1.</text>
</comment>
<reference evidence="17 18" key="1">
    <citation type="submission" date="2019-01" db="EMBL/GenBank/DDBJ databases">
        <authorList>
            <person name="Chen W.-M."/>
        </authorList>
    </citation>
    <scope>NUCLEOTIDE SEQUENCE [LARGE SCALE GENOMIC DNA]</scope>
    <source>
        <strain evidence="17 18">TLA-22</strain>
    </source>
</reference>
<dbReference type="GO" id="GO:0009231">
    <property type="term" value="P:riboflavin biosynthetic process"/>
    <property type="evidence" value="ECO:0007669"/>
    <property type="project" value="InterPro"/>
</dbReference>
<dbReference type="OrthoDB" id="9803667at2"/>
<dbReference type="InterPro" id="IPR023468">
    <property type="entry name" value="Riboflavin_kinase"/>
</dbReference>
<organism evidence="17 18">
    <name type="scientific">Sphingobium algorifonticola</name>
    <dbReference type="NCBI Taxonomy" id="2008318"/>
    <lineage>
        <taxon>Bacteria</taxon>
        <taxon>Pseudomonadati</taxon>
        <taxon>Pseudomonadota</taxon>
        <taxon>Alphaproteobacteria</taxon>
        <taxon>Sphingomonadales</taxon>
        <taxon>Sphingomonadaceae</taxon>
        <taxon>Sphingobium</taxon>
    </lineage>
</organism>
<keyword evidence="8 15" id="KW-0547">Nucleotide-binding</keyword>
<dbReference type="RefSeq" id="WP_127689241.1">
    <property type="nucleotide sequence ID" value="NZ_RZUL01000001.1"/>
</dbReference>
<keyword evidence="6 15" id="KW-0808">Transferase</keyword>
<evidence type="ECO:0000256" key="4">
    <source>
        <dbReference type="ARBA" id="ARBA00022630"/>
    </source>
</evidence>
<dbReference type="EMBL" id="RZUL01000001">
    <property type="protein sequence ID" value="RVT43702.1"/>
    <property type="molecule type" value="Genomic_DNA"/>
</dbReference>
<dbReference type="EC" id="2.7.1.26" evidence="15"/>
<dbReference type="GO" id="GO:0003919">
    <property type="term" value="F:FMN adenylyltransferase activity"/>
    <property type="evidence" value="ECO:0007669"/>
    <property type="project" value="UniProtKB-UniRule"/>
</dbReference>
<name>A0A437JDK5_9SPHN</name>
<evidence type="ECO:0000256" key="1">
    <source>
        <dbReference type="ARBA" id="ARBA00002121"/>
    </source>
</evidence>
<dbReference type="Proteomes" id="UP000282977">
    <property type="component" value="Unassembled WGS sequence"/>
</dbReference>
<dbReference type="PIRSF" id="PIRSF004491">
    <property type="entry name" value="FAD_Synth"/>
    <property type="match status" value="1"/>
</dbReference>
<dbReference type="EC" id="2.7.7.2" evidence="15"/>
<dbReference type="InterPro" id="IPR023465">
    <property type="entry name" value="Riboflavin_kinase_dom_sf"/>
</dbReference>
<keyword evidence="9 15" id="KW-0418">Kinase</keyword>
<dbReference type="CDD" id="cd02064">
    <property type="entry name" value="FAD_synthetase_N"/>
    <property type="match status" value="1"/>
</dbReference>
<comment type="catalytic activity">
    <reaction evidence="13 15">
        <text>riboflavin + ATP = FMN + ADP + H(+)</text>
        <dbReference type="Rhea" id="RHEA:14357"/>
        <dbReference type="ChEBI" id="CHEBI:15378"/>
        <dbReference type="ChEBI" id="CHEBI:30616"/>
        <dbReference type="ChEBI" id="CHEBI:57986"/>
        <dbReference type="ChEBI" id="CHEBI:58210"/>
        <dbReference type="ChEBI" id="CHEBI:456216"/>
        <dbReference type="EC" id="2.7.1.26"/>
    </reaction>
</comment>
<dbReference type="PANTHER" id="PTHR22749">
    <property type="entry name" value="RIBOFLAVIN KINASE/FMN ADENYLYLTRANSFERASE"/>
    <property type="match status" value="1"/>
</dbReference>
<evidence type="ECO:0000256" key="6">
    <source>
        <dbReference type="ARBA" id="ARBA00022679"/>
    </source>
</evidence>
<dbReference type="InterPro" id="IPR014729">
    <property type="entry name" value="Rossmann-like_a/b/a_fold"/>
</dbReference>
<dbReference type="Pfam" id="PF06574">
    <property type="entry name" value="FAD_syn"/>
    <property type="match status" value="1"/>
</dbReference>
<dbReference type="SMART" id="SM00904">
    <property type="entry name" value="Flavokinase"/>
    <property type="match status" value="1"/>
</dbReference>
<gene>
    <name evidence="17" type="ORF">ENE74_03605</name>
</gene>
<evidence type="ECO:0000256" key="13">
    <source>
        <dbReference type="ARBA" id="ARBA00047880"/>
    </source>
</evidence>
<dbReference type="NCBIfam" id="NF004160">
    <property type="entry name" value="PRK05627.1-3"/>
    <property type="match status" value="1"/>
</dbReference>
<feature type="domain" description="Riboflavin kinase" evidence="16">
    <location>
        <begin position="184"/>
        <end position="308"/>
    </location>
</feature>
<comment type="catalytic activity">
    <reaction evidence="14 15">
        <text>FMN + ATP + H(+) = FAD + diphosphate</text>
        <dbReference type="Rhea" id="RHEA:17237"/>
        <dbReference type="ChEBI" id="CHEBI:15378"/>
        <dbReference type="ChEBI" id="CHEBI:30616"/>
        <dbReference type="ChEBI" id="CHEBI:33019"/>
        <dbReference type="ChEBI" id="CHEBI:57692"/>
        <dbReference type="ChEBI" id="CHEBI:58210"/>
        <dbReference type="EC" id="2.7.7.2"/>
    </reaction>
</comment>
<comment type="similarity">
    <text evidence="15">Belongs to the ribF family.</text>
</comment>
<dbReference type="FunFam" id="3.40.50.620:FF:000021">
    <property type="entry name" value="Riboflavin biosynthesis protein"/>
    <property type="match status" value="1"/>
</dbReference>
<evidence type="ECO:0000256" key="15">
    <source>
        <dbReference type="PIRNR" id="PIRNR004491"/>
    </source>
</evidence>
<evidence type="ECO:0000256" key="12">
    <source>
        <dbReference type="ARBA" id="ARBA00023268"/>
    </source>
</evidence>
<dbReference type="SUPFAM" id="SSF52374">
    <property type="entry name" value="Nucleotidylyl transferase"/>
    <property type="match status" value="1"/>
</dbReference>
<keyword evidence="18" id="KW-1185">Reference proteome</keyword>
<comment type="function">
    <text evidence="1">Catalyzes the phosphorylation of riboflavin to FMN followed by the adenylation of FMN to FAD.</text>
</comment>
<dbReference type="InterPro" id="IPR015864">
    <property type="entry name" value="FAD_synthase"/>
</dbReference>
<dbReference type="AlphaFoldDB" id="A0A437JDK5"/>
<keyword evidence="7 15" id="KW-0548">Nucleotidyltransferase</keyword>
<dbReference type="UniPathway" id="UPA00277">
    <property type="reaction ID" value="UER00407"/>
</dbReference>
<proteinExistence type="inferred from homology"/>
<sequence>MQRLDSGAAVPADLRGAIVALGNFDGFHLGHQAVVGRAVAWARAEGRPAIVATFDPHPMRLFRPDAPPFRLTTLDQREGLFAAAGADAMLVFRFDAALAALGPEDFVRSMLHDTLAPAGVVTGEDFTFARGKAGNIARLAEIGAPLGIRAEAVGAVSTEDGLPVSSSRIRAALQAGDCATATRLLTRPFAIEGIVQHGDKLGRTIGYPTANIDMGSYLRPAYGIYAVRGVLPDGRILDGAANLGIRPTFDPPKELLEPHFFDFAESLYDQRIEVQLIERLRPEAKFDSLDALVAQMDADCARARQILGPQELAGGPSLA</sequence>
<dbReference type="GO" id="GO:0006747">
    <property type="term" value="P:FAD biosynthetic process"/>
    <property type="evidence" value="ECO:0007669"/>
    <property type="project" value="UniProtKB-UniRule"/>
</dbReference>
<evidence type="ECO:0000256" key="9">
    <source>
        <dbReference type="ARBA" id="ARBA00022777"/>
    </source>
</evidence>
<evidence type="ECO:0000256" key="10">
    <source>
        <dbReference type="ARBA" id="ARBA00022827"/>
    </source>
</evidence>
<dbReference type="SUPFAM" id="SSF82114">
    <property type="entry name" value="Riboflavin kinase-like"/>
    <property type="match status" value="1"/>
</dbReference>
<dbReference type="Gene3D" id="2.40.30.30">
    <property type="entry name" value="Riboflavin kinase-like"/>
    <property type="match status" value="1"/>
</dbReference>